<accession>A0A8H6W721</accession>
<evidence type="ECO:0000313" key="9">
    <source>
        <dbReference type="EMBL" id="KAF7308204.1"/>
    </source>
</evidence>
<feature type="transmembrane region" description="Helical" evidence="8">
    <location>
        <begin position="100"/>
        <end position="122"/>
    </location>
</feature>
<dbReference type="InterPro" id="IPR004698">
    <property type="entry name" value="Zn/Fe_permease_fun/pln"/>
</dbReference>
<feature type="transmembrane region" description="Helical" evidence="8">
    <location>
        <begin position="297"/>
        <end position="317"/>
    </location>
</feature>
<gene>
    <name evidence="9" type="ORF">HMN09_00668300</name>
</gene>
<feature type="transmembrane region" description="Helical" evidence="8">
    <location>
        <begin position="234"/>
        <end position="257"/>
    </location>
</feature>
<sequence length="429" mass="46046">MPSRVLPRHTWSSQSGRVCCKMRTLAVTSRQILVCPSSPLTCTLTKTTTMSDSCVAPHNTDDLLQLREASVFIVLVCATAGALFPVLARRSTRLHVPKSVFDFAKYFGSGVIIATAFIHLLSPGIDELSSPCLSPAWSEYPYALALCLLSIFSIFILELIAFRWGTAKLQSIGLRHDPHGHYTGSHAAHGPEGTQTPSNVPTDIEAAQEKQHPHGHNHDSEGGLHLGDSASAQIVGIAILEFGVLLHSFLIGLTLAVDDGFKILFVVIVFHQTFEGLGLGSRLAYITLPRPYHHIPVVAACVYGLSTPLGIAIGLGFRSSYNPGSATASIVSGVLDSLSAGILIYTGLVELLAHEFLFNKEMMNSSNGRLVYSIGTMLFGCGIMALLGKPKRMPVLANIVLATSRTGKRFASRIGGGLYCIGWTNYTST</sequence>
<evidence type="ECO:0000256" key="8">
    <source>
        <dbReference type="RuleBase" id="RU362088"/>
    </source>
</evidence>
<reference evidence="9" key="1">
    <citation type="submission" date="2020-05" db="EMBL/GenBank/DDBJ databases">
        <title>Mycena genomes resolve the evolution of fungal bioluminescence.</title>
        <authorList>
            <person name="Tsai I.J."/>
        </authorList>
    </citation>
    <scope>NUCLEOTIDE SEQUENCE</scope>
    <source>
        <strain evidence="9">110903Hualien_Pintung</strain>
    </source>
</reference>
<feature type="transmembrane region" description="Helical" evidence="8">
    <location>
        <begin position="370"/>
        <end position="388"/>
    </location>
</feature>
<keyword evidence="4 8" id="KW-0812">Transmembrane</keyword>
<dbReference type="Pfam" id="PF02535">
    <property type="entry name" value="Zip"/>
    <property type="match status" value="1"/>
</dbReference>
<evidence type="ECO:0000256" key="6">
    <source>
        <dbReference type="ARBA" id="ARBA00023065"/>
    </source>
</evidence>
<feature type="transmembrane region" description="Helical" evidence="8">
    <location>
        <begin position="69"/>
        <end position="88"/>
    </location>
</feature>
<feature type="transmembrane region" description="Helical" evidence="8">
    <location>
        <begin position="142"/>
        <end position="162"/>
    </location>
</feature>
<comment type="similarity">
    <text evidence="2 8">Belongs to the ZIP transporter (TC 2.A.5) family.</text>
</comment>
<keyword evidence="5 8" id="KW-1133">Transmembrane helix</keyword>
<proteinExistence type="inferred from homology"/>
<keyword evidence="6 8" id="KW-0406">Ion transport</keyword>
<evidence type="ECO:0000256" key="4">
    <source>
        <dbReference type="ARBA" id="ARBA00022692"/>
    </source>
</evidence>
<comment type="caution">
    <text evidence="8">Lacks conserved residue(s) required for the propagation of feature annotation.</text>
</comment>
<feature type="transmembrane region" description="Helical" evidence="8">
    <location>
        <begin position="337"/>
        <end position="358"/>
    </location>
</feature>
<protein>
    <submittedName>
        <fullName evidence="9">ZIP-like iron-zinc transporter</fullName>
    </submittedName>
</protein>
<evidence type="ECO:0000256" key="2">
    <source>
        <dbReference type="ARBA" id="ARBA00006939"/>
    </source>
</evidence>
<evidence type="ECO:0000313" key="10">
    <source>
        <dbReference type="Proteomes" id="UP000613580"/>
    </source>
</evidence>
<dbReference type="PANTHER" id="PTHR11040:SF32">
    <property type="entry name" value="ZINC-REGULATED TRANSPORTER 1"/>
    <property type="match status" value="1"/>
</dbReference>
<evidence type="ECO:0000256" key="5">
    <source>
        <dbReference type="ARBA" id="ARBA00022989"/>
    </source>
</evidence>
<comment type="caution">
    <text evidence="9">The sequence shown here is derived from an EMBL/GenBank/DDBJ whole genome shotgun (WGS) entry which is preliminary data.</text>
</comment>
<dbReference type="EMBL" id="JACAZE010000008">
    <property type="protein sequence ID" value="KAF7308204.1"/>
    <property type="molecule type" value="Genomic_DNA"/>
</dbReference>
<keyword evidence="10" id="KW-1185">Reference proteome</keyword>
<evidence type="ECO:0000256" key="7">
    <source>
        <dbReference type="ARBA" id="ARBA00023136"/>
    </source>
</evidence>
<dbReference type="AlphaFoldDB" id="A0A8H6W721"/>
<organism evidence="9 10">
    <name type="scientific">Mycena chlorophos</name>
    <name type="common">Agaric fungus</name>
    <name type="synonym">Agaricus chlorophos</name>
    <dbReference type="NCBI Taxonomy" id="658473"/>
    <lineage>
        <taxon>Eukaryota</taxon>
        <taxon>Fungi</taxon>
        <taxon>Dikarya</taxon>
        <taxon>Basidiomycota</taxon>
        <taxon>Agaricomycotina</taxon>
        <taxon>Agaricomycetes</taxon>
        <taxon>Agaricomycetidae</taxon>
        <taxon>Agaricales</taxon>
        <taxon>Marasmiineae</taxon>
        <taxon>Mycenaceae</taxon>
        <taxon>Mycena</taxon>
    </lineage>
</organism>
<comment type="subcellular location">
    <subcellularLocation>
        <location evidence="1 8">Membrane</location>
        <topology evidence="1 8">Multi-pass membrane protein</topology>
    </subcellularLocation>
</comment>
<evidence type="ECO:0000256" key="1">
    <source>
        <dbReference type="ARBA" id="ARBA00004141"/>
    </source>
</evidence>
<dbReference type="OrthoDB" id="448280at2759"/>
<evidence type="ECO:0000256" key="3">
    <source>
        <dbReference type="ARBA" id="ARBA00022448"/>
    </source>
</evidence>
<dbReference type="NCBIfam" id="TIGR00820">
    <property type="entry name" value="zip"/>
    <property type="match status" value="1"/>
</dbReference>
<keyword evidence="7 8" id="KW-0472">Membrane</keyword>
<dbReference type="Proteomes" id="UP000613580">
    <property type="component" value="Unassembled WGS sequence"/>
</dbReference>
<dbReference type="GO" id="GO:0005886">
    <property type="term" value="C:plasma membrane"/>
    <property type="evidence" value="ECO:0007669"/>
    <property type="project" value="TreeGrafter"/>
</dbReference>
<name>A0A8H6W721_MYCCL</name>
<dbReference type="GO" id="GO:0005385">
    <property type="term" value="F:zinc ion transmembrane transporter activity"/>
    <property type="evidence" value="ECO:0007669"/>
    <property type="project" value="InterPro"/>
</dbReference>
<dbReference type="InterPro" id="IPR003689">
    <property type="entry name" value="ZIP"/>
</dbReference>
<keyword evidence="3 8" id="KW-0813">Transport</keyword>
<dbReference type="PANTHER" id="PTHR11040">
    <property type="entry name" value="ZINC/IRON TRANSPORTER"/>
    <property type="match status" value="1"/>
</dbReference>